<evidence type="ECO:0000313" key="2">
    <source>
        <dbReference type="EMBL" id="MBT1701487.1"/>
    </source>
</evidence>
<reference evidence="2 3" key="1">
    <citation type="submission" date="2021-05" db="EMBL/GenBank/DDBJ databases">
        <title>A Polyphasic approach of four new species of the genus Ohtaekwangia: Ohtaekwangia histidinii sp. nov., Ohtaekwangia cretensis sp. nov., Ohtaekwangia indiensis sp. nov., Ohtaekwangia reichenbachii sp. nov. from diverse environment.</title>
        <authorList>
            <person name="Octaviana S."/>
        </authorList>
    </citation>
    <scope>NUCLEOTIDE SEQUENCE [LARGE SCALE GENOMIC DNA]</scope>
    <source>
        <strain evidence="2 3">PWU4</strain>
    </source>
</reference>
<name>A0AAP2DV03_9BACT</name>
<dbReference type="RefSeq" id="WP_254170170.1">
    <property type="nucleotide sequence ID" value="NZ_JAHESF010000075.1"/>
</dbReference>
<evidence type="ECO:0000256" key="1">
    <source>
        <dbReference type="SAM" id="Phobius"/>
    </source>
</evidence>
<keyword evidence="3" id="KW-1185">Reference proteome</keyword>
<evidence type="ECO:0000313" key="3">
    <source>
        <dbReference type="Proteomes" id="UP001319200"/>
    </source>
</evidence>
<feature type="transmembrane region" description="Helical" evidence="1">
    <location>
        <begin position="154"/>
        <end position="171"/>
    </location>
</feature>
<dbReference type="Proteomes" id="UP001319200">
    <property type="component" value="Unassembled WGS sequence"/>
</dbReference>
<keyword evidence="1" id="KW-1133">Transmembrane helix</keyword>
<comment type="caution">
    <text evidence="2">The sequence shown here is derived from an EMBL/GenBank/DDBJ whole genome shotgun (WGS) entry which is preliminary data.</text>
</comment>
<keyword evidence="1" id="KW-0472">Membrane</keyword>
<accession>A0AAP2DV03</accession>
<dbReference type="AlphaFoldDB" id="A0AAP2DV03"/>
<proteinExistence type="predicted"/>
<feature type="transmembrane region" description="Helical" evidence="1">
    <location>
        <begin position="212"/>
        <end position="230"/>
    </location>
</feature>
<sequence length="269" mass="31026">MSATVETLATTCKNCDVTFDGKFCPNCSQKASTHRFTLGHFIHEFLHAFTHTDKGILFLIKEMFFHPGKVALEYNAGKRKKYFNPITFLLIMTAIQVYTTSKTGLFTQYAESLQTLMEQMVGNAGGSAVDLQEVDRQMDEADRTMMMVSENNKLLTMLFIPVLSFLTWLFFRRSGHNYAENLVFNVLINGQLMVFFLIFSVIPFLIKPSLVIFWLLLYFLLNWIYSFIAYRQFFKQGWGITIFKGLVVQVIYLVLVQNITALLLGFLKK</sequence>
<feature type="transmembrane region" description="Helical" evidence="1">
    <location>
        <begin position="183"/>
        <end position="206"/>
    </location>
</feature>
<feature type="transmembrane region" description="Helical" evidence="1">
    <location>
        <begin position="242"/>
        <end position="267"/>
    </location>
</feature>
<organism evidence="2 3">
    <name type="scientific">Chryseosolibacter histidini</name>
    <dbReference type="NCBI Taxonomy" id="2782349"/>
    <lineage>
        <taxon>Bacteria</taxon>
        <taxon>Pseudomonadati</taxon>
        <taxon>Bacteroidota</taxon>
        <taxon>Cytophagia</taxon>
        <taxon>Cytophagales</taxon>
        <taxon>Chryseotaleaceae</taxon>
        <taxon>Chryseosolibacter</taxon>
    </lineage>
</organism>
<keyword evidence="1" id="KW-0812">Transmembrane</keyword>
<dbReference type="EMBL" id="JAHESF010000075">
    <property type="protein sequence ID" value="MBT1701487.1"/>
    <property type="molecule type" value="Genomic_DNA"/>
</dbReference>
<protein>
    <submittedName>
        <fullName evidence="2">DUF3667 domain-containing protein</fullName>
    </submittedName>
</protein>
<feature type="transmembrane region" description="Helical" evidence="1">
    <location>
        <begin position="82"/>
        <end position="99"/>
    </location>
</feature>
<gene>
    <name evidence="2" type="ORF">KK083_31635</name>
</gene>
<dbReference type="Pfam" id="PF12412">
    <property type="entry name" value="DUF3667"/>
    <property type="match status" value="1"/>
</dbReference>
<dbReference type="InterPro" id="IPR022134">
    <property type="entry name" value="DUF3667"/>
</dbReference>